<evidence type="ECO:0000313" key="1">
    <source>
        <dbReference type="EMBL" id="VEL14790.1"/>
    </source>
</evidence>
<gene>
    <name evidence="1" type="ORF">PXEA_LOCUS8230</name>
</gene>
<proteinExistence type="predicted"/>
<sequence length="164" mass="18449">KTGIHHLKPSQRLGYIHPSGTGFSGYRQAQGKRPRLGFGRSGGKEDCDEISSAAIDENEIHNIFVRILGSDLENLVYHLVTCFILFYSGQLKGVCHLLNSLHLVEAKFKAGCGQSLLEDFELPNTSMSVRLRKEWEELTSSPTVAKKLSEMRIFIGHYHNILHQ</sequence>
<reference evidence="1" key="1">
    <citation type="submission" date="2018-11" db="EMBL/GenBank/DDBJ databases">
        <authorList>
            <consortium name="Pathogen Informatics"/>
        </authorList>
    </citation>
    <scope>NUCLEOTIDE SEQUENCE</scope>
</reference>
<dbReference type="AlphaFoldDB" id="A0A3S5B6W2"/>
<dbReference type="EMBL" id="CAAALY010022348">
    <property type="protein sequence ID" value="VEL14790.1"/>
    <property type="molecule type" value="Genomic_DNA"/>
</dbReference>
<keyword evidence="2" id="KW-1185">Reference proteome</keyword>
<protein>
    <submittedName>
        <fullName evidence="1">Uncharacterized protein</fullName>
    </submittedName>
</protein>
<dbReference type="Proteomes" id="UP000784294">
    <property type="component" value="Unassembled WGS sequence"/>
</dbReference>
<name>A0A3S5B6W2_9PLAT</name>
<accession>A0A3S5B6W2</accession>
<evidence type="ECO:0000313" key="2">
    <source>
        <dbReference type="Proteomes" id="UP000784294"/>
    </source>
</evidence>
<feature type="non-terminal residue" evidence="1">
    <location>
        <position position="1"/>
    </location>
</feature>
<comment type="caution">
    <text evidence="1">The sequence shown here is derived from an EMBL/GenBank/DDBJ whole genome shotgun (WGS) entry which is preliminary data.</text>
</comment>
<organism evidence="1 2">
    <name type="scientific">Protopolystoma xenopodis</name>
    <dbReference type="NCBI Taxonomy" id="117903"/>
    <lineage>
        <taxon>Eukaryota</taxon>
        <taxon>Metazoa</taxon>
        <taxon>Spiralia</taxon>
        <taxon>Lophotrochozoa</taxon>
        <taxon>Platyhelminthes</taxon>
        <taxon>Monogenea</taxon>
        <taxon>Polyopisthocotylea</taxon>
        <taxon>Polystomatidea</taxon>
        <taxon>Polystomatidae</taxon>
        <taxon>Protopolystoma</taxon>
    </lineage>
</organism>